<name>G7VB19_9CREN</name>
<proteinExistence type="predicted"/>
<keyword evidence="1" id="KW-0175">Coiled coil</keyword>
<dbReference type="InterPro" id="IPR012431">
    <property type="entry name" value="PDDEXK_10"/>
</dbReference>
<dbReference type="SUPFAM" id="SSF52980">
    <property type="entry name" value="Restriction endonuclease-like"/>
    <property type="match status" value="1"/>
</dbReference>
<gene>
    <name evidence="2" type="ORF">P186_0888</name>
</gene>
<dbReference type="STRING" id="1104324.P186_0888"/>
<accession>G7VB19</accession>
<keyword evidence="3" id="KW-1185">Reference proteome</keyword>
<dbReference type="InterPro" id="IPR011335">
    <property type="entry name" value="Restrct_endonuc-II-like"/>
</dbReference>
<dbReference type="RefSeq" id="WP_014288157.1">
    <property type="nucleotide sequence ID" value="NC_016645.1"/>
</dbReference>
<dbReference type="KEGG" id="pyr:P186_0888"/>
<dbReference type="Proteomes" id="UP000005867">
    <property type="component" value="Chromosome"/>
</dbReference>
<dbReference type="InterPro" id="IPR024271">
    <property type="entry name" value="DUF3782"/>
</dbReference>
<reference evidence="2 3" key="1">
    <citation type="journal article" date="2012" name="J. Bacteriol.">
        <title>Complete genome sequence of strain 1860, a crenarchaeon of the genus pyrobaculum able to grow with various electron acceptors.</title>
        <authorList>
            <person name="Mardanov A.V."/>
            <person name="Gumerov V.M."/>
            <person name="Slobodkina G.B."/>
            <person name="Beletsky A.V."/>
            <person name="Bonch-Osmolovskaya E.A."/>
            <person name="Ravin N.V."/>
            <person name="Skryabin K.G."/>
        </authorList>
    </citation>
    <scope>NUCLEOTIDE SEQUENCE [LARGE SCALE GENOMIC DNA]</scope>
    <source>
        <strain evidence="2 3">1860</strain>
    </source>
</reference>
<dbReference type="PANTHER" id="PTHR34314">
    <property type="entry name" value="CRENARCHAEAL PROTEIN, PUTATIVE-RELATED"/>
    <property type="match status" value="1"/>
</dbReference>
<dbReference type="EMBL" id="CP003098">
    <property type="protein sequence ID" value="AET32329.1"/>
    <property type="molecule type" value="Genomic_DNA"/>
</dbReference>
<dbReference type="AlphaFoldDB" id="G7VB19"/>
<protein>
    <recommendedName>
        <fullName evidence="4">DUF3782 domain-containing protein</fullName>
    </recommendedName>
</protein>
<dbReference type="OrthoDB" id="28088at2157"/>
<evidence type="ECO:0008006" key="4">
    <source>
        <dbReference type="Google" id="ProtNLM"/>
    </source>
</evidence>
<organism evidence="2 3">
    <name type="scientific">Pyrobaculum ferrireducens</name>
    <dbReference type="NCBI Taxonomy" id="1104324"/>
    <lineage>
        <taxon>Archaea</taxon>
        <taxon>Thermoproteota</taxon>
        <taxon>Thermoprotei</taxon>
        <taxon>Thermoproteales</taxon>
        <taxon>Thermoproteaceae</taxon>
        <taxon>Pyrobaculum</taxon>
    </lineage>
</organism>
<dbReference type="PANTHER" id="PTHR34314:SF7">
    <property type="entry name" value="DUF3782 DOMAIN-CONTAINING PROTEIN"/>
    <property type="match status" value="1"/>
</dbReference>
<dbReference type="eggNOG" id="arCOG01422">
    <property type="taxonomic scope" value="Archaea"/>
</dbReference>
<sequence length="226" mass="25350">MSLAEEVKRVLMENPDILAEVLVSRPEIIYKALAQLAPWQNLATRQDIDELRKAARQDIDELKRALDELRKSVDQISLRLDALEKTVSQISLRVDALGARWGVLSEDAFREGVRELLRAAGYAVEKRLYYDADGYVYGYPSEVELDVVIKDGAVIAVEIASSLRRGDLLAVKRKTELYTKTTGRPVNAVLVITPYISDRNPSYIKAMAERINIKLIAPEEAAARPV</sequence>
<feature type="coiled-coil region" evidence="1">
    <location>
        <begin position="45"/>
        <end position="86"/>
    </location>
</feature>
<dbReference type="HOGENOM" id="CLU_064028_1_0_2"/>
<evidence type="ECO:0000313" key="3">
    <source>
        <dbReference type="Proteomes" id="UP000005867"/>
    </source>
</evidence>
<dbReference type="GeneID" id="11595147"/>
<dbReference type="Pfam" id="PF07788">
    <property type="entry name" value="PDDEXK_10"/>
    <property type="match status" value="1"/>
</dbReference>
<evidence type="ECO:0000313" key="2">
    <source>
        <dbReference type="EMBL" id="AET32329.1"/>
    </source>
</evidence>
<dbReference type="Pfam" id="PF12644">
    <property type="entry name" value="DUF3782"/>
    <property type="match status" value="1"/>
</dbReference>
<evidence type="ECO:0000256" key="1">
    <source>
        <dbReference type="SAM" id="Coils"/>
    </source>
</evidence>
<dbReference type="BioCyc" id="PSP1104324:GJSN-868-MONOMER"/>